<dbReference type="PROSITE" id="PS50989">
    <property type="entry name" value="COA_CT_CTER"/>
    <property type="match status" value="1"/>
</dbReference>
<dbReference type="PANTHER" id="PTHR43842:SF2">
    <property type="entry name" value="PROPIONYL-COA CARBOXYLASE BETA CHAIN, MITOCHONDRIAL"/>
    <property type="match status" value="1"/>
</dbReference>
<comment type="caution">
    <text evidence="2">The sequence shown here is derived from an EMBL/GenBank/DDBJ whole genome shotgun (WGS) entry which is preliminary data.</text>
</comment>
<dbReference type="InterPro" id="IPR034733">
    <property type="entry name" value="AcCoA_carboxyl_beta"/>
</dbReference>
<dbReference type="Proteomes" id="UP000730482">
    <property type="component" value="Unassembled WGS sequence"/>
</dbReference>
<feature type="non-terminal residue" evidence="2">
    <location>
        <position position="239"/>
    </location>
</feature>
<dbReference type="SUPFAM" id="SSF52096">
    <property type="entry name" value="ClpP/crotonase"/>
    <property type="match status" value="1"/>
</dbReference>
<dbReference type="InterPro" id="IPR029045">
    <property type="entry name" value="ClpP/crotonase-like_dom_sf"/>
</dbReference>
<gene>
    <name evidence="2" type="ORF">KGQ19_48770</name>
</gene>
<dbReference type="EMBL" id="JAAFYZ010000520">
    <property type="protein sequence ID" value="MBS2554771.1"/>
    <property type="molecule type" value="Genomic_DNA"/>
</dbReference>
<dbReference type="InterPro" id="IPR011763">
    <property type="entry name" value="COA_CT_C"/>
</dbReference>
<sequence>RRATTDDPHDRDISTFPHTFAGSDFTTVGEIFSATANPDRKKAFDIRTVMRALSDQDHPVLERWAGMAGAQTSVVQDVHLGGLPVCLIGIESRAVPRRGFPPTDGPDTYTAGTLFPQSSKKVARAINSASGNRPLVVLANLSGFDGSPESMRKLQLEYGAEIGRAIVNFQGPIVFCVISRYHGGAFVVFSKALNPTMTVLALEGSFASVLGGAPAAAVVFAGDVNSRTANDPRIRDLET</sequence>
<dbReference type="PANTHER" id="PTHR43842">
    <property type="entry name" value="PROPIONYL-COA CARBOXYLASE BETA CHAIN"/>
    <property type="match status" value="1"/>
</dbReference>
<dbReference type="Pfam" id="PF01039">
    <property type="entry name" value="Carboxyl_trans"/>
    <property type="match status" value="1"/>
</dbReference>
<name>A0ABS5L8T5_9ACTN</name>
<organism evidence="2 3">
    <name type="scientific">Catenulispora pinistramenti</name>
    <dbReference type="NCBI Taxonomy" id="2705254"/>
    <lineage>
        <taxon>Bacteria</taxon>
        <taxon>Bacillati</taxon>
        <taxon>Actinomycetota</taxon>
        <taxon>Actinomycetes</taxon>
        <taxon>Catenulisporales</taxon>
        <taxon>Catenulisporaceae</taxon>
        <taxon>Catenulispora</taxon>
    </lineage>
</organism>
<proteinExistence type="predicted"/>
<evidence type="ECO:0000313" key="2">
    <source>
        <dbReference type="EMBL" id="MBS2554771.1"/>
    </source>
</evidence>
<protein>
    <submittedName>
        <fullName evidence="2">Fused acetyl/propionyl-CoA carboxylase subunit alpha/methylmalonyl-CoA decarboxylase subunit alpha</fullName>
    </submittedName>
</protein>
<dbReference type="InterPro" id="IPR051047">
    <property type="entry name" value="AccD/PCCB"/>
</dbReference>
<feature type="non-terminal residue" evidence="2">
    <location>
        <position position="1"/>
    </location>
</feature>
<evidence type="ECO:0000259" key="1">
    <source>
        <dbReference type="PROSITE" id="PS50989"/>
    </source>
</evidence>
<keyword evidence="3" id="KW-1185">Reference proteome</keyword>
<dbReference type="RefSeq" id="WP_307856747.1">
    <property type="nucleotide sequence ID" value="NZ_JAAFYZ010000520.1"/>
</dbReference>
<dbReference type="Gene3D" id="3.90.226.10">
    <property type="entry name" value="2-enoyl-CoA Hydratase, Chain A, domain 1"/>
    <property type="match status" value="1"/>
</dbReference>
<accession>A0ABS5L8T5</accession>
<evidence type="ECO:0000313" key="3">
    <source>
        <dbReference type="Proteomes" id="UP000730482"/>
    </source>
</evidence>
<reference evidence="2 3" key="1">
    <citation type="submission" date="2020-02" db="EMBL/GenBank/DDBJ databases">
        <title>Acidophilic actinobacteria isolated from forest soil.</title>
        <authorList>
            <person name="Golinska P."/>
        </authorList>
    </citation>
    <scope>NUCLEOTIDE SEQUENCE [LARGE SCALE GENOMIC DNA]</scope>
    <source>
        <strain evidence="2 3">NL8</strain>
    </source>
</reference>
<feature type="domain" description="CoA carboxyltransferase C-terminal" evidence="1">
    <location>
        <begin position="30"/>
        <end position="239"/>
    </location>
</feature>